<evidence type="ECO:0000313" key="1">
    <source>
        <dbReference type="EMBL" id="KOF76528.1"/>
    </source>
</evidence>
<accession>A0A0L8GHU2</accession>
<sequence>MKSKTFLESGYFVFSSSHIKSFGGPCSPKETPSFSFVICQSCSSCFSSLNF</sequence>
<dbReference type="AlphaFoldDB" id="A0A0L8GHU2"/>
<reference evidence="1" key="1">
    <citation type="submission" date="2015-07" db="EMBL/GenBank/DDBJ databases">
        <title>MeaNS - Measles Nucleotide Surveillance Program.</title>
        <authorList>
            <person name="Tran T."/>
            <person name="Druce J."/>
        </authorList>
    </citation>
    <scope>NUCLEOTIDE SEQUENCE</scope>
    <source>
        <strain evidence="1">UCB-OBI-ISO-001</strain>
        <tissue evidence="1">Gonad</tissue>
    </source>
</reference>
<dbReference type="EMBL" id="KQ421758">
    <property type="protein sequence ID" value="KOF76528.1"/>
    <property type="molecule type" value="Genomic_DNA"/>
</dbReference>
<protein>
    <submittedName>
        <fullName evidence="1">Uncharacterized protein</fullName>
    </submittedName>
</protein>
<name>A0A0L8GHU2_OCTBM</name>
<organism evidence="1">
    <name type="scientific">Octopus bimaculoides</name>
    <name type="common">California two-spotted octopus</name>
    <dbReference type="NCBI Taxonomy" id="37653"/>
    <lineage>
        <taxon>Eukaryota</taxon>
        <taxon>Metazoa</taxon>
        <taxon>Spiralia</taxon>
        <taxon>Lophotrochozoa</taxon>
        <taxon>Mollusca</taxon>
        <taxon>Cephalopoda</taxon>
        <taxon>Coleoidea</taxon>
        <taxon>Octopodiformes</taxon>
        <taxon>Octopoda</taxon>
        <taxon>Incirrata</taxon>
        <taxon>Octopodidae</taxon>
        <taxon>Octopus</taxon>
    </lineage>
</organism>
<proteinExistence type="predicted"/>
<gene>
    <name evidence="1" type="ORF">OCBIM_22033245mg</name>
</gene>